<comment type="caution">
    <text evidence="10">The sequence shown here is derived from an EMBL/GenBank/DDBJ whole genome shotgun (WGS) entry which is preliminary data.</text>
</comment>
<dbReference type="Proteomes" id="UP001501074">
    <property type="component" value="Unassembled WGS sequence"/>
</dbReference>
<feature type="domain" description="OmpR/PhoB-type" evidence="9">
    <location>
        <begin position="52"/>
        <end position="155"/>
    </location>
</feature>
<dbReference type="CDD" id="cd00383">
    <property type="entry name" value="trans_reg_C"/>
    <property type="match status" value="1"/>
</dbReference>
<dbReference type="EMBL" id="BAAAZO010000002">
    <property type="protein sequence ID" value="GAA3599569.1"/>
    <property type="molecule type" value="Genomic_DNA"/>
</dbReference>
<dbReference type="InterPro" id="IPR001867">
    <property type="entry name" value="OmpR/PhoB-type_DNA-bd"/>
</dbReference>
<comment type="caution">
    <text evidence="6">Lacks conserved residue(s) required for the propagation of feature annotation.</text>
</comment>
<dbReference type="Gene3D" id="1.10.10.10">
    <property type="entry name" value="Winged helix-like DNA-binding domain superfamily/Winged helix DNA-binding domain"/>
    <property type="match status" value="1"/>
</dbReference>
<dbReference type="InterPro" id="IPR016032">
    <property type="entry name" value="Sig_transdc_resp-reg_C-effctor"/>
</dbReference>
<dbReference type="SMART" id="SM00862">
    <property type="entry name" value="Trans_reg_C"/>
    <property type="match status" value="1"/>
</dbReference>
<dbReference type="Pfam" id="PF00486">
    <property type="entry name" value="Trans_reg_C"/>
    <property type="match status" value="1"/>
</dbReference>
<evidence type="ECO:0000313" key="11">
    <source>
        <dbReference type="Proteomes" id="UP001501074"/>
    </source>
</evidence>
<organism evidence="10 11">
    <name type="scientific">Kineosporia mesophila</name>
    <dbReference type="NCBI Taxonomy" id="566012"/>
    <lineage>
        <taxon>Bacteria</taxon>
        <taxon>Bacillati</taxon>
        <taxon>Actinomycetota</taxon>
        <taxon>Actinomycetes</taxon>
        <taxon>Kineosporiales</taxon>
        <taxon>Kineosporiaceae</taxon>
        <taxon>Kineosporia</taxon>
    </lineage>
</organism>
<keyword evidence="3 7" id="KW-0238">DNA-binding</keyword>
<dbReference type="PANTHER" id="PTHR48111">
    <property type="entry name" value="REGULATOR OF RPOS"/>
    <property type="match status" value="1"/>
</dbReference>
<reference evidence="11" key="1">
    <citation type="journal article" date="2019" name="Int. J. Syst. Evol. Microbiol.">
        <title>The Global Catalogue of Microorganisms (GCM) 10K type strain sequencing project: providing services to taxonomists for standard genome sequencing and annotation.</title>
        <authorList>
            <consortium name="The Broad Institute Genomics Platform"/>
            <consortium name="The Broad Institute Genome Sequencing Center for Infectious Disease"/>
            <person name="Wu L."/>
            <person name="Ma J."/>
        </authorList>
    </citation>
    <scope>NUCLEOTIDE SEQUENCE [LARGE SCALE GENOMIC DNA]</scope>
    <source>
        <strain evidence="11">JCM 16902</strain>
    </source>
</reference>
<dbReference type="SUPFAM" id="SSF46894">
    <property type="entry name" value="C-terminal effector domain of the bipartite response regulators"/>
    <property type="match status" value="1"/>
</dbReference>
<keyword evidence="11" id="KW-1185">Reference proteome</keyword>
<dbReference type="PROSITE" id="PS51755">
    <property type="entry name" value="OMPR_PHOB"/>
    <property type="match status" value="1"/>
</dbReference>
<dbReference type="InterPro" id="IPR039420">
    <property type="entry name" value="WalR-like"/>
</dbReference>
<evidence type="ECO:0000256" key="2">
    <source>
        <dbReference type="ARBA" id="ARBA00023015"/>
    </source>
</evidence>
<evidence type="ECO:0000313" key="10">
    <source>
        <dbReference type="EMBL" id="GAA3599569.1"/>
    </source>
</evidence>
<evidence type="ECO:0000256" key="1">
    <source>
        <dbReference type="ARBA" id="ARBA00022553"/>
    </source>
</evidence>
<evidence type="ECO:0000256" key="4">
    <source>
        <dbReference type="ARBA" id="ARBA00023163"/>
    </source>
</evidence>
<evidence type="ECO:0000256" key="7">
    <source>
        <dbReference type="PROSITE-ProRule" id="PRU01091"/>
    </source>
</evidence>
<feature type="domain" description="Response regulatory" evidence="8">
    <location>
        <begin position="1"/>
        <end position="43"/>
    </location>
</feature>
<gene>
    <name evidence="10" type="ORF">GCM10022223_13770</name>
</gene>
<name>A0ABP6Z5Z3_9ACTN</name>
<evidence type="ECO:0000259" key="9">
    <source>
        <dbReference type="PROSITE" id="PS51755"/>
    </source>
</evidence>
<dbReference type="PROSITE" id="PS50110">
    <property type="entry name" value="RESPONSE_REGULATORY"/>
    <property type="match status" value="1"/>
</dbReference>
<evidence type="ECO:0000256" key="3">
    <source>
        <dbReference type="ARBA" id="ARBA00023125"/>
    </source>
</evidence>
<evidence type="ECO:0000259" key="8">
    <source>
        <dbReference type="PROSITE" id="PS50110"/>
    </source>
</evidence>
<dbReference type="InterPro" id="IPR001789">
    <property type="entry name" value="Sig_transdc_resp-reg_receiver"/>
</dbReference>
<dbReference type="PANTHER" id="PTHR48111:SF72">
    <property type="entry name" value="SENSORY TRANSDUCTION PROTEIN REGX3"/>
    <property type="match status" value="1"/>
</dbReference>
<accession>A0ABP6Z5Z3</accession>
<sequence>MPVIALTTHPTRPLDQDIDAHIDDYVTRPCSLAVLLARIDAVIRRALPHRLAPAPVVDFGIRIDPDTRQIHGPAGTVTLTAKECDLLTALMRRQGGVVTRQNLMEEVWDVTWVGASRTLDVHIATLRGKLGASSGTTDTSTRIDTLRGTGYRLVPAEAPTLIDAATHTAALETTPE</sequence>
<evidence type="ECO:0000256" key="6">
    <source>
        <dbReference type="PROSITE-ProRule" id="PRU00169"/>
    </source>
</evidence>
<proteinExistence type="predicted"/>
<feature type="DNA-binding region" description="OmpR/PhoB-type" evidence="7">
    <location>
        <begin position="52"/>
        <end position="155"/>
    </location>
</feature>
<keyword evidence="2" id="KW-0805">Transcription regulation</keyword>
<dbReference type="Gene3D" id="6.10.250.690">
    <property type="match status" value="1"/>
</dbReference>
<keyword evidence="1" id="KW-0597">Phosphoprotein</keyword>
<dbReference type="InterPro" id="IPR011006">
    <property type="entry name" value="CheY-like_superfamily"/>
</dbReference>
<protein>
    <recommendedName>
        <fullName evidence="5">Sensory transduction protein RegX3</fullName>
    </recommendedName>
</protein>
<keyword evidence="4" id="KW-0804">Transcription</keyword>
<evidence type="ECO:0000256" key="5">
    <source>
        <dbReference type="ARBA" id="ARBA00041201"/>
    </source>
</evidence>
<dbReference type="SUPFAM" id="SSF52172">
    <property type="entry name" value="CheY-like"/>
    <property type="match status" value="1"/>
</dbReference>
<dbReference type="InterPro" id="IPR036388">
    <property type="entry name" value="WH-like_DNA-bd_sf"/>
</dbReference>